<dbReference type="GO" id="GO:0016579">
    <property type="term" value="P:protein deubiquitination"/>
    <property type="evidence" value="ECO:0007669"/>
    <property type="project" value="TreeGrafter"/>
</dbReference>
<dbReference type="GO" id="GO:0005634">
    <property type="term" value="C:nucleus"/>
    <property type="evidence" value="ECO:0007669"/>
    <property type="project" value="TreeGrafter"/>
</dbReference>
<keyword evidence="4" id="KW-1185">Reference proteome</keyword>
<evidence type="ECO:0000313" key="4">
    <source>
        <dbReference type="Proteomes" id="UP000094336"/>
    </source>
</evidence>
<organism evidence="3 4">
    <name type="scientific">Babjeviella inositovora NRRL Y-12698</name>
    <dbReference type="NCBI Taxonomy" id="984486"/>
    <lineage>
        <taxon>Eukaryota</taxon>
        <taxon>Fungi</taxon>
        <taxon>Dikarya</taxon>
        <taxon>Ascomycota</taxon>
        <taxon>Saccharomycotina</taxon>
        <taxon>Pichiomycetes</taxon>
        <taxon>Serinales incertae sedis</taxon>
        <taxon>Babjeviella</taxon>
    </lineage>
</organism>
<dbReference type="GeneID" id="30148178"/>
<protein>
    <recommendedName>
        <fullName evidence="2">UBA domain-containing protein</fullName>
    </recommendedName>
</protein>
<dbReference type="PANTHER" id="PTHR39597:SF1">
    <property type="entry name" value="UBA DOMAIN-CONTAINING PROTEIN RUP1"/>
    <property type="match status" value="1"/>
</dbReference>
<dbReference type="Gene3D" id="1.10.8.10">
    <property type="entry name" value="DNA helicase RuvA subunit, C-terminal domain"/>
    <property type="match status" value="1"/>
</dbReference>
<dbReference type="STRING" id="984486.A0A1E3QXM4"/>
<dbReference type="SUPFAM" id="SSF46934">
    <property type="entry name" value="UBA-like"/>
    <property type="match status" value="1"/>
</dbReference>
<feature type="region of interest" description="Disordered" evidence="1">
    <location>
        <begin position="556"/>
        <end position="580"/>
    </location>
</feature>
<dbReference type="InterPro" id="IPR009060">
    <property type="entry name" value="UBA-like_sf"/>
</dbReference>
<gene>
    <name evidence="3" type="ORF">BABINDRAFT_165341</name>
</gene>
<dbReference type="InterPro" id="IPR055335">
    <property type="entry name" value="Ucp6/RUP1"/>
</dbReference>
<name>A0A1E3QXM4_9ASCO</name>
<sequence>MASDSKIAQLMEMGFSRDDALGALNSSNDNLETAIGILFGEPASSERAIVPLGAGNSAVSLYHDENVDTDTGTVTHTDAPPLPPRQTEFQIDPAISSHLSQYTEPRSEWSIYEDEAYDVLNDVRKYQKETFLPLVLLPSSRYLEGYLAPLLTILQQVPAFRAALFSVDFETYGFTPDWFKGAAVRVPDTENRFTMEIQRCVAFLEGSRWFASTKGATRAFLRQLLMLLQDVQTLDEFIDAVLVELEREVGNMDTAAGEELARLFRCEVYDDSETATTRQFKLDDDDIKQNLYESFFALIWGYEPERIETVYVTRLGDVLTIPLIKGEHYANTALGIHLEERFYPQVFTQEYQAFILECEEARATSLEARKKVADQISRLEQHQGISLASFLDSAVKFLETEHEHKAIDELRELKATTQLRIAELRDSSASLNRYDRFSYGEILQDVMGNNCPQPYLLTGVIASWDRFYYLTKRKEPPYDHLWVAVEFSRHSGASDFSIQTVDFATVADSARDPRDDVTTLFYVKSDVWELEEATEIPAALQEFLQQDCETLEESIANFNSDDSEEASVISVESEEEDKQE</sequence>
<dbReference type="OrthoDB" id="4489171at2759"/>
<dbReference type="InterPro" id="IPR015940">
    <property type="entry name" value="UBA"/>
</dbReference>
<dbReference type="Pfam" id="PF00627">
    <property type="entry name" value="UBA"/>
    <property type="match status" value="1"/>
</dbReference>
<evidence type="ECO:0000256" key="1">
    <source>
        <dbReference type="SAM" id="MobiDB-lite"/>
    </source>
</evidence>
<dbReference type="EMBL" id="KV454427">
    <property type="protein sequence ID" value="ODQ81822.1"/>
    <property type="molecule type" value="Genomic_DNA"/>
</dbReference>
<feature type="domain" description="UBA" evidence="2">
    <location>
        <begin position="1"/>
        <end position="41"/>
    </location>
</feature>
<dbReference type="SMART" id="SM00165">
    <property type="entry name" value="UBA"/>
    <property type="match status" value="1"/>
</dbReference>
<accession>A0A1E3QXM4</accession>
<dbReference type="RefSeq" id="XP_018987150.1">
    <property type="nucleotide sequence ID" value="XM_019130325.1"/>
</dbReference>
<dbReference type="AlphaFoldDB" id="A0A1E3QXM4"/>
<dbReference type="GO" id="GO:0005829">
    <property type="term" value="C:cytosol"/>
    <property type="evidence" value="ECO:0007669"/>
    <property type="project" value="TreeGrafter"/>
</dbReference>
<evidence type="ECO:0000259" key="2">
    <source>
        <dbReference type="PROSITE" id="PS50030"/>
    </source>
</evidence>
<dbReference type="PANTHER" id="PTHR39597">
    <property type="entry name" value="UBA DOMAIN-CONTAINING PROTEIN RUP1"/>
    <property type="match status" value="1"/>
</dbReference>
<reference evidence="4" key="1">
    <citation type="submission" date="2016-05" db="EMBL/GenBank/DDBJ databases">
        <title>Comparative genomics of biotechnologically important yeasts.</title>
        <authorList>
            <consortium name="DOE Joint Genome Institute"/>
            <person name="Riley R."/>
            <person name="Haridas S."/>
            <person name="Wolfe K.H."/>
            <person name="Lopes M.R."/>
            <person name="Hittinger C.T."/>
            <person name="Goker M."/>
            <person name="Salamov A."/>
            <person name="Wisecaver J."/>
            <person name="Long T.M."/>
            <person name="Aerts A.L."/>
            <person name="Barry K."/>
            <person name="Choi C."/>
            <person name="Clum A."/>
            <person name="Coughlan A.Y."/>
            <person name="Deshpande S."/>
            <person name="Douglass A.P."/>
            <person name="Hanson S.J."/>
            <person name="Klenk H.-P."/>
            <person name="Labutti K."/>
            <person name="Lapidus A."/>
            <person name="Lindquist E."/>
            <person name="Lipzen A."/>
            <person name="Meier-Kolthoff J.P."/>
            <person name="Ohm R.A."/>
            <person name="Otillar R.P."/>
            <person name="Pangilinan J."/>
            <person name="Peng Y."/>
            <person name="Rokas A."/>
            <person name="Rosa C.A."/>
            <person name="Scheuner C."/>
            <person name="Sibirny A.A."/>
            <person name="Slot J.C."/>
            <person name="Stielow J.B."/>
            <person name="Sun H."/>
            <person name="Kurtzman C.P."/>
            <person name="Blackwell M."/>
            <person name="Grigoriev I.V."/>
            <person name="Jeffries T.W."/>
        </authorList>
    </citation>
    <scope>NUCLEOTIDE SEQUENCE [LARGE SCALE GENOMIC DNA]</scope>
    <source>
        <strain evidence="4">NRRL Y-12698</strain>
    </source>
</reference>
<evidence type="ECO:0000313" key="3">
    <source>
        <dbReference type="EMBL" id="ODQ81822.1"/>
    </source>
</evidence>
<proteinExistence type="predicted"/>
<dbReference type="Proteomes" id="UP000094336">
    <property type="component" value="Unassembled WGS sequence"/>
</dbReference>
<dbReference type="PROSITE" id="PS50030">
    <property type="entry name" value="UBA"/>
    <property type="match status" value="1"/>
</dbReference>